<proteinExistence type="inferred from homology"/>
<dbReference type="PANTHER" id="PTHR46847:SF1">
    <property type="entry name" value="D-ALLOSE-BINDING PERIPLASMIC PROTEIN-RELATED"/>
    <property type="match status" value="1"/>
</dbReference>
<comment type="similarity">
    <text evidence="2">Belongs to the bacterial solute-binding protein 2 family.</text>
</comment>
<dbReference type="GO" id="GO:0030313">
    <property type="term" value="C:cell envelope"/>
    <property type="evidence" value="ECO:0007669"/>
    <property type="project" value="UniProtKB-SubCell"/>
</dbReference>
<dbReference type="CDD" id="cd06321">
    <property type="entry name" value="PBP1_ABC_sugar_binding-like"/>
    <property type="match status" value="1"/>
</dbReference>
<organism evidence="6 7">
    <name type="scientific">Paraburkholderia phymatum (strain DSM 17167 / CIP 108236 / LMG 21445 / STM815)</name>
    <name type="common">Burkholderia phymatum</name>
    <dbReference type="NCBI Taxonomy" id="391038"/>
    <lineage>
        <taxon>Bacteria</taxon>
        <taxon>Pseudomonadati</taxon>
        <taxon>Pseudomonadota</taxon>
        <taxon>Betaproteobacteria</taxon>
        <taxon>Burkholderiales</taxon>
        <taxon>Burkholderiaceae</taxon>
        <taxon>Paraburkholderia</taxon>
    </lineage>
</organism>
<name>B2JDH5_PARP8</name>
<keyword evidence="7" id="KW-1185">Reference proteome</keyword>
<accession>B2JDH5</accession>
<dbReference type="OrthoDB" id="250606at2"/>
<dbReference type="InterPro" id="IPR028082">
    <property type="entry name" value="Peripla_BP_I"/>
</dbReference>
<comment type="subcellular location">
    <subcellularLocation>
        <location evidence="1">Cell envelope</location>
    </subcellularLocation>
</comment>
<evidence type="ECO:0000256" key="2">
    <source>
        <dbReference type="ARBA" id="ARBA00007639"/>
    </source>
</evidence>
<dbReference type="EMBL" id="CP001043">
    <property type="protein sequence ID" value="ACC69692.1"/>
    <property type="molecule type" value="Genomic_DNA"/>
</dbReference>
<dbReference type="RefSeq" id="WP_012399917.1">
    <property type="nucleotide sequence ID" value="NC_010622.1"/>
</dbReference>
<dbReference type="eggNOG" id="COG1879">
    <property type="taxonomic scope" value="Bacteria"/>
</dbReference>
<dbReference type="HOGENOM" id="CLU_037628_3_7_4"/>
<gene>
    <name evidence="6" type="ordered locus">Bphy_0500</name>
</gene>
<dbReference type="Gene3D" id="3.40.50.2300">
    <property type="match status" value="2"/>
</dbReference>
<evidence type="ECO:0000256" key="1">
    <source>
        <dbReference type="ARBA" id="ARBA00004196"/>
    </source>
</evidence>
<feature type="chain" id="PRO_5002779507" evidence="4">
    <location>
        <begin position="43"/>
        <end position="321"/>
    </location>
</feature>
<dbReference type="PANTHER" id="PTHR46847">
    <property type="entry name" value="D-ALLOSE-BINDING PERIPLASMIC PROTEIN-RELATED"/>
    <property type="match status" value="1"/>
</dbReference>
<evidence type="ECO:0000256" key="3">
    <source>
        <dbReference type="ARBA" id="ARBA00022729"/>
    </source>
</evidence>
<evidence type="ECO:0000259" key="5">
    <source>
        <dbReference type="Pfam" id="PF13407"/>
    </source>
</evidence>
<feature type="signal peptide" evidence="4">
    <location>
        <begin position="1"/>
        <end position="42"/>
    </location>
</feature>
<dbReference type="KEGG" id="bph:Bphy_0500"/>
<dbReference type="InterPro" id="IPR025997">
    <property type="entry name" value="SBP_2_dom"/>
</dbReference>
<dbReference type="Proteomes" id="UP000001192">
    <property type="component" value="Chromosome 1"/>
</dbReference>
<reference evidence="7" key="1">
    <citation type="journal article" date="2014" name="Stand. Genomic Sci.">
        <title>Complete genome sequence of Burkholderia phymatum STM815(T), a broad host range and efficient nitrogen-fixing symbiont of Mimosa species.</title>
        <authorList>
            <person name="Moulin L."/>
            <person name="Klonowska A."/>
            <person name="Caroline B."/>
            <person name="Booth K."/>
            <person name="Vriezen J.A."/>
            <person name="Melkonian R."/>
            <person name="James E.K."/>
            <person name="Young J.P."/>
            <person name="Bena G."/>
            <person name="Hauser L."/>
            <person name="Land M."/>
            <person name="Kyrpides N."/>
            <person name="Bruce D."/>
            <person name="Chain P."/>
            <person name="Copeland A."/>
            <person name="Pitluck S."/>
            <person name="Woyke T."/>
            <person name="Lizotte-Waniewski M."/>
            <person name="Bristow J."/>
            <person name="Riley M."/>
        </authorList>
    </citation>
    <scope>NUCLEOTIDE SEQUENCE [LARGE SCALE GENOMIC DNA]</scope>
    <source>
        <strain evidence="7">DSM 17167 / CIP 108236 / LMG 21445 / STM815</strain>
    </source>
</reference>
<sequence precursor="true">MTHSNASNGTSQQPRTLRLRATLAFAAVMLGTPLLAPAAADAAPLKIGMTFQELNNPYFVTMQKALNDAAASIGATVVVTDAHHDVSKQVSDVEDMLQKKIDILLVNPTDSTGIQSAVTSAKKAGAVVVAVDANANGPVDSFVGSKNFDAGQMSCEYLAKAIGGSGEVAILDGIPVVPILERVRGCKAALAKFPNVKVVDTQNGKQERATALSVTENMIQAHPNLKGIFSVNDGGSMGALSAIESSGKDIKLTSVDGAPEAITAIQKPNSKFIETSAQFPRDQIRLAIGVALAKKWGANVPKTIPVDVKLVDKDNAKGFSW</sequence>
<dbReference type="Pfam" id="PF13407">
    <property type="entry name" value="Peripla_BP_4"/>
    <property type="match status" value="1"/>
</dbReference>
<protein>
    <submittedName>
        <fullName evidence="6">Periplasmic binding protein/LacI transcriptional regulator</fullName>
    </submittedName>
</protein>
<dbReference type="SUPFAM" id="SSF53822">
    <property type="entry name" value="Periplasmic binding protein-like I"/>
    <property type="match status" value="1"/>
</dbReference>
<dbReference type="GO" id="GO:0030246">
    <property type="term" value="F:carbohydrate binding"/>
    <property type="evidence" value="ECO:0007669"/>
    <property type="project" value="UniProtKB-ARBA"/>
</dbReference>
<feature type="domain" description="Periplasmic binding protein" evidence="5">
    <location>
        <begin position="47"/>
        <end position="293"/>
    </location>
</feature>
<evidence type="ECO:0000313" key="7">
    <source>
        <dbReference type="Proteomes" id="UP000001192"/>
    </source>
</evidence>
<dbReference type="AlphaFoldDB" id="B2JDH5"/>
<dbReference type="STRING" id="391038.Bphy_0500"/>
<keyword evidence="3 4" id="KW-0732">Signal</keyword>
<evidence type="ECO:0000313" key="6">
    <source>
        <dbReference type="EMBL" id="ACC69692.1"/>
    </source>
</evidence>
<evidence type="ECO:0000256" key="4">
    <source>
        <dbReference type="SAM" id="SignalP"/>
    </source>
</evidence>